<keyword evidence="4" id="KW-0472">Membrane</keyword>
<evidence type="ECO:0000256" key="1">
    <source>
        <dbReference type="ARBA" id="ARBA00022741"/>
    </source>
</evidence>
<keyword evidence="2 3" id="KW-0067">ATP-binding</keyword>
<dbReference type="OrthoDB" id="583109at2"/>
<evidence type="ECO:0000256" key="4">
    <source>
        <dbReference type="SAM" id="Phobius"/>
    </source>
</evidence>
<keyword evidence="6" id="KW-0418">Kinase</keyword>
<dbReference type="Pfam" id="PF00069">
    <property type="entry name" value="Pkinase"/>
    <property type="match status" value="1"/>
</dbReference>
<dbReference type="PANTHER" id="PTHR24362:SF309">
    <property type="entry name" value="PROTEIN KINASE DOMAIN-CONTAINING PROTEIN"/>
    <property type="match status" value="1"/>
</dbReference>
<comment type="caution">
    <text evidence="6">The sequence shown here is derived from an EMBL/GenBank/DDBJ whole genome shotgun (WGS) entry which is preliminary data.</text>
</comment>
<proteinExistence type="predicted"/>
<dbReference type="PROSITE" id="PS00107">
    <property type="entry name" value="PROTEIN_KINASE_ATP"/>
    <property type="match status" value="1"/>
</dbReference>
<name>A0A4R3KSJ4_9FIRM</name>
<gene>
    <name evidence="6" type="ORF">EDD65_10964</name>
</gene>
<accession>A0A4R3KSJ4</accession>
<dbReference type="Proteomes" id="UP000294567">
    <property type="component" value="Unassembled WGS sequence"/>
</dbReference>
<dbReference type="AlphaFoldDB" id="A0A4R3KSJ4"/>
<dbReference type="PANTHER" id="PTHR24362">
    <property type="entry name" value="SERINE/THREONINE-PROTEIN KINASE NEK"/>
    <property type="match status" value="1"/>
</dbReference>
<dbReference type="GO" id="GO:0005524">
    <property type="term" value="F:ATP binding"/>
    <property type="evidence" value="ECO:0007669"/>
    <property type="project" value="UniProtKB-UniRule"/>
</dbReference>
<feature type="binding site" evidence="3">
    <location>
        <position position="40"/>
    </location>
    <ligand>
        <name>ATP</name>
        <dbReference type="ChEBI" id="CHEBI:30616"/>
    </ligand>
</feature>
<evidence type="ECO:0000313" key="7">
    <source>
        <dbReference type="Proteomes" id="UP000294567"/>
    </source>
</evidence>
<protein>
    <submittedName>
        <fullName evidence="6">Serine/threonine-protein kinase</fullName>
    </submittedName>
</protein>
<dbReference type="RefSeq" id="WP_132028324.1">
    <property type="nucleotide sequence ID" value="NZ_SMAE01000009.1"/>
</dbReference>
<dbReference type="InterPro" id="IPR008271">
    <property type="entry name" value="Ser/Thr_kinase_AS"/>
</dbReference>
<evidence type="ECO:0000259" key="5">
    <source>
        <dbReference type="PROSITE" id="PS50011"/>
    </source>
</evidence>
<feature type="transmembrane region" description="Helical" evidence="4">
    <location>
        <begin position="263"/>
        <end position="284"/>
    </location>
</feature>
<dbReference type="InterPro" id="IPR000719">
    <property type="entry name" value="Prot_kinase_dom"/>
</dbReference>
<keyword evidence="4" id="KW-1133">Transmembrane helix</keyword>
<dbReference type="PROSITE" id="PS00108">
    <property type="entry name" value="PROTEIN_KINASE_ST"/>
    <property type="match status" value="1"/>
</dbReference>
<reference evidence="6 7" key="1">
    <citation type="submission" date="2019-03" db="EMBL/GenBank/DDBJ databases">
        <title>Genomic Encyclopedia of Type Strains, Phase IV (KMG-IV): sequencing the most valuable type-strain genomes for metagenomic binning, comparative biology and taxonomic classification.</title>
        <authorList>
            <person name="Goeker M."/>
        </authorList>
    </citation>
    <scope>NUCLEOTIDE SEQUENCE [LARGE SCALE GENOMIC DNA]</scope>
    <source>
        <strain evidence="6 7">DSM 26752</strain>
    </source>
</reference>
<feature type="transmembrane region" description="Helical" evidence="4">
    <location>
        <begin position="183"/>
        <end position="200"/>
    </location>
</feature>
<keyword evidence="1 3" id="KW-0547">Nucleotide-binding</keyword>
<dbReference type="InterPro" id="IPR011009">
    <property type="entry name" value="Kinase-like_dom_sf"/>
</dbReference>
<keyword evidence="4" id="KW-0812">Transmembrane</keyword>
<evidence type="ECO:0000313" key="6">
    <source>
        <dbReference type="EMBL" id="TCS88022.1"/>
    </source>
</evidence>
<dbReference type="EMBL" id="SMAE01000009">
    <property type="protein sequence ID" value="TCS88022.1"/>
    <property type="molecule type" value="Genomic_DNA"/>
</dbReference>
<feature type="domain" description="Protein kinase" evidence="5">
    <location>
        <begin position="12"/>
        <end position="273"/>
    </location>
</feature>
<evidence type="ECO:0000256" key="3">
    <source>
        <dbReference type="PROSITE-ProRule" id="PRU10141"/>
    </source>
</evidence>
<keyword evidence="7" id="KW-1185">Reference proteome</keyword>
<sequence>MYIKGKWKGKEYKVIKLIGKGNFGKVYMVKDIMGQVRAMKISKDTLSITNEYNSMIALKELNFIPNVYDFDDWEYNGDVFHYIVMEYIPGINLKELINNKKLKLNIIFKIGLIITNMFKKIDEIGYKYTDVKLENIILDISGKIYFIDFGGLVEKNKPTKEYTPSYNINSWGVNFKYNREMEILFSITMIMIALIGNVEYNPLKYNMEQVKTQVLSFPLGKSQKVFLYNALDGKYRNFKQYERALHNIIDYKKTYNKLSKIDYVLIASIVSFVFVIIVGIRCFLV</sequence>
<organism evidence="6 7">
    <name type="scientific">Keratinibaculum paraultunense</name>
    <dbReference type="NCBI Taxonomy" id="1278232"/>
    <lineage>
        <taxon>Bacteria</taxon>
        <taxon>Bacillati</taxon>
        <taxon>Bacillota</taxon>
        <taxon>Tissierellia</taxon>
        <taxon>Tissierellales</taxon>
        <taxon>Tepidimicrobiaceae</taxon>
        <taxon>Keratinibaculum</taxon>
    </lineage>
</organism>
<dbReference type="PROSITE" id="PS50011">
    <property type="entry name" value="PROTEIN_KINASE_DOM"/>
    <property type="match status" value="1"/>
</dbReference>
<dbReference type="InterPro" id="IPR017441">
    <property type="entry name" value="Protein_kinase_ATP_BS"/>
</dbReference>
<dbReference type="SMART" id="SM00220">
    <property type="entry name" value="S_TKc"/>
    <property type="match status" value="1"/>
</dbReference>
<dbReference type="Gene3D" id="1.10.510.10">
    <property type="entry name" value="Transferase(Phosphotransferase) domain 1"/>
    <property type="match status" value="1"/>
</dbReference>
<dbReference type="SUPFAM" id="SSF56112">
    <property type="entry name" value="Protein kinase-like (PK-like)"/>
    <property type="match status" value="1"/>
</dbReference>
<dbReference type="GO" id="GO:0004672">
    <property type="term" value="F:protein kinase activity"/>
    <property type="evidence" value="ECO:0007669"/>
    <property type="project" value="InterPro"/>
</dbReference>
<evidence type="ECO:0000256" key="2">
    <source>
        <dbReference type="ARBA" id="ARBA00022840"/>
    </source>
</evidence>
<keyword evidence="6" id="KW-0808">Transferase</keyword>